<keyword evidence="2" id="KW-1003">Cell membrane</keyword>
<keyword evidence="4" id="KW-1133">Transmembrane helix</keyword>
<keyword evidence="8" id="KW-1185">Reference proteome</keyword>
<sequence>MNKNFLAGIVGIFICGGLHAAEHGTEKEAEDLVAKTIAQMKAEGQDKVLAQINSRAAGTELKDLFVFVYDYGGTMLAMGPNKKMVGKNLIDMKDVDGTPLAKGMIDMVKAKGKGWYGPYKFSNPQTSSYEYKKAYCQQAVGETLACVGVYLGDKRPK</sequence>
<proteinExistence type="predicted"/>
<accession>A0A7X4HB40</accession>
<evidence type="ECO:0000256" key="1">
    <source>
        <dbReference type="ARBA" id="ARBA00004651"/>
    </source>
</evidence>
<dbReference type="GO" id="GO:0005886">
    <property type="term" value="C:plasma membrane"/>
    <property type="evidence" value="ECO:0007669"/>
    <property type="project" value="UniProtKB-SubCell"/>
</dbReference>
<protein>
    <submittedName>
        <fullName evidence="7">Histidine kinase</fullName>
    </submittedName>
</protein>
<dbReference type="Gene3D" id="3.30.450.20">
    <property type="entry name" value="PAS domain"/>
    <property type="match status" value="1"/>
</dbReference>
<gene>
    <name evidence="7" type="ORF">GTP77_11220</name>
</gene>
<dbReference type="GO" id="GO:0016301">
    <property type="term" value="F:kinase activity"/>
    <property type="evidence" value="ECO:0007669"/>
    <property type="project" value="UniProtKB-KW"/>
</dbReference>
<dbReference type="SMART" id="SM01049">
    <property type="entry name" value="Cache_2"/>
    <property type="match status" value="1"/>
</dbReference>
<dbReference type="InterPro" id="IPR033480">
    <property type="entry name" value="sCache_2"/>
</dbReference>
<dbReference type="RefSeq" id="WP_161072248.1">
    <property type="nucleotide sequence ID" value="NZ_WWCU01000010.1"/>
</dbReference>
<dbReference type="Pfam" id="PF17200">
    <property type="entry name" value="sCache_2"/>
    <property type="match status" value="1"/>
</dbReference>
<evidence type="ECO:0000313" key="7">
    <source>
        <dbReference type="EMBL" id="MYN07905.1"/>
    </source>
</evidence>
<organism evidence="7 8">
    <name type="scientific">Pseudoduganella aquatica</name>
    <dbReference type="NCBI Taxonomy" id="2660641"/>
    <lineage>
        <taxon>Bacteria</taxon>
        <taxon>Pseudomonadati</taxon>
        <taxon>Pseudomonadota</taxon>
        <taxon>Betaproteobacteria</taxon>
        <taxon>Burkholderiales</taxon>
        <taxon>Oxalobacteraceae</taxon>
        <taxon>Telluria group</taxon>
        <taxon>Pseudoduganella</taxon>
    </lineage>
</organism>
<comment type="subcellular location">
    <subcellularLocation>
        <location evidence="1">Cell membrane</location>
        <topology evidence="1">Multi-pass membrane protein</topology>
    </subcellularLocation>
</comment>
<evidence type="ECO:0000256" key="5">
    <source>
        <dbReference type="ARBA" id="ARBA00023136"/>
    </source>
</evidence>
<keyword evidence="3" id="KW-0812">Transmembrane</keyword>
<dbReference type="AlphaFoldDB" id="A0A7X4HB40"/>
<name>A0A7X4HB40_9BURK</name>
<evidence type="ECO:0000256" key="4">
    <source>
        <dbReference type="ARBA" id="ARBA00022989"/>
    </source>
</evidence>
<evidence type="ECO:0000256" key="3">
    <source>
        <dbReference type="ARBA" id="ARBA00022692"/>
    </source>
</evidence>
<evidence type="ECO:0000313" key="8">
    <source>
        <dbReference type="Proteomes" id="UP000450676"/>
    </source>
</evidence>
<keyword evidence="5" id="KW-0472">Membrane</keyword>
<dbReference type="EMBL" id="WWCU01000010">
    <property type="protein sequence ID" value="MYN07905.1"/>
    <property type="molecule type" value="Genomic_DNA"/>
</dbReference>
<keyword evidence="7" id="KW-0808">Transferase</keyword>
<reference evidence="7 8" key="1">
    <citation type="submission" date="2019-12" db="EMBL/GenBank/DDBJ databases">
        <title>Novel species isolated from a subtropical stream in China.</title>
        <authorList>
            <person name="Lu H."/>
        </authorList>
    </citation>
    <scope>NUCLEOTIDE SEQUENCE [LARGE SCALE GENOMIC DNA]</scope>
    <source>
        <strain evidence="7 8">FT127W</strain>
    </source>
</reference>
<comment type="caution">
    <text evidence="7">The sequence shown here is derived from an EMBL/GenBank/DDBJ whole genome shotgun (WGS) entry which is preliminary data.</text>
</comment>
<dbReference type="Proteomes" id="UP000450676">
    <property type="component" value="Unassembled WGS sequence"/>
</dbReference>
<evidence type="ECO:0000256" key="2">
    <source>
        <dbReference type="ARBA" id="ARBA00022475"/>
    </source>
</evidence>
<evidence type="ECO:0000259" key="6">
    <source>
        <dbReference type="SMART" id="SM01049"/>
    </source>
</evidence>
<feature type="domain" description="Single Cache" evidence="6">
    <location>
        <begin position="26"/>
        <end position="102"/>
    </location>
</feature>
<keyword evidence="7" id="KW-0418">Kinase</keyword>